<dbReference type="EMBL" id="CAKASE010000045">
    <property type="protein sequence ID" value="CAG9560761.1"/>
    <property type="molecule type" value="Genomic_DNA"/>
</dbReference>
<reference evidence="1" key="1">
    <citation type="submission" date="2021-09" db="EMBL/GenBank/DDBJ databases">
        <authorList>
            <person name="Martin H S."/>
        </authorList>
    </citation>
    <scope>NUCLEOTIDE SEQUENCE</scope>
</reference>
<comment type="caution">
    <text evidence="1">The sequence shown here is derived from an EMBL/GenBank/DDBJ whole genome shotgun (WGS) entry which is preliminary data.</text>
</comment>
<proteinExistence type="predicted"/>
<dbReference type="Proteomes" id="UP000789524">
    <property type="component" value="Unassembled WGS sequence"/>
</dbReference>
<name>A0A8J2QHQ4_9NEOP</name>
<gene>
    <name evidence="1" type="ORF">DCHRY22_LOCUS2367</name>
</gene>
<dbReference type="AlphaFoldDB" id="A0A8J2QHQ4"/>
<organism evidence="1 2">
    <name type="scientific">Danaus chrysippus</name>
    <name type="common">African queen</name>
    <dbReference type="NCBI Taxonomy" id="151541"/>
    <lineage>
        <taxon>Eukaryota</taxon>
        <taxon>Metazoa</taxon>
        <taxon>Ecdysozoa</taxon>
        <taxon>Arthropoda</taxon>
        <taxon>Hexapoda</taxon>
        <taxon>Insecta</taxon>
        <taxon>Pterygota</taxon>
        <taxon>Neoptera</taxon>
        <taxon>Endopterygota</taxon>
        <taxon>Lepidoptera</taxon>
        <taxon>Glossata</taxon>
        <taxon>Ditrysia</taxon>
        <taxon>Papilionoidea</taxon>
        <taxon>Nymphalidae</taxon>
        <taxon>Danainae</taxon>
        <taxon>Danaini</taxon>
        <taxon>Danaina</taxon>
        <taxon>Danaus</taxon>
        <taxon>Anosia</taxon>
    </lineage>
</organism>
<evidence type="ECO:0000313" key="1">
    <source>
        <dbReference type="EMBL" id="CAG9560761.1"/>
    </source>
</evidence>
<accession>A0A8J2QHQ4</accession>
<dbReference type="OrthoDB" id="7475376at2759"/>
<protein>
    <submittedName>
        <fullName evidence="1">(African queen) hypothetical protein</fullName>
    </submittedName>
</protein>
<sequence length="194" mass="22361">MKNNSNLARQPFEFGTRGDEAYHASRRTPFQRDVDIIFKLDSKHLIESLTSEKSVKYITELAQAFAKKAAETFINEIKNKKHLFNKKRKKRSKLVKVDRVQKVMESKYHDEDVLTETEAFKLLEKPSPDGDNLDWHAPQDLTAEMENTEEPKTKKKRIPVYGLKKADRVTYNPASLKLIPEDVLSGLGELVSDQ</sequence>
<evidence type="ECO:0000313" key="2">
    <source>
        <dbReference type="Proteomes" id="UP000789524"/>
    </source>
</evidence>
<keyword evidence="2" id="KW-1185">Reference proteome</keyword>